<dbReference type="EMBL" id="PKTG01000130">
    <property type="protein sequence ID" value="PLX15737.1"/>
    <property type="molecule type" value="Genomic_DNA"/>
</dbReference>
<keyword evidence="1" id="KW-0812">Transmembrane</keyword>
<comment type="caution">
    <text evidence="2">The sequence shown here is derived from an EMBL/GenBank/DDBJ whole genome shotgun (WGS) entry which is preliminary data.</text>
</comment>
<keyword evidence="1" id="KW-0472">Membrane</keyword>
<feature type="transmembrane region" description="Helical" evidence="1">
    <location>
        <begin position="75"/>
        <end position="101"/>
    </location>
</feature>
<protein>
    <submittedName>
        <fullName evidence="2">Uncharacterized protein</fullName>
    </submittedName>
</protein>
<feature type="transmembrane region" description="Helical" evidence="1">
    <location>
        <begin position="113"/>
        <end position="130"/>
    </location>
</feature>
<reference evidence="2 3" key="1">
    <citation type="submission" date="2017-11" db="EMBL/GenBank/DDBJ databases">
        <title>Genome-resolved metagenomics identifies genetic mobility, metabolic interactions, and unexpected diversity in perchlorate-reducing communities.</title>
        <authorList>
            <person name="Barnum T.P."/>
            <person name="Figueroa I.A."/>
            <person name="Carlstrom C.I."/>
            <person name="Lucas L.N."/>
            <person name="Engelbrektson A.L."/>
            <person name="Coates J.D."/>
        </authorList>
    </citation>
    <scope>NUCLEOTIDE SEQUENCE [LARGE SCALE GENOMIC DNA]</scope>
    <source>
        <strain evidence="2">BM706</strain>
    </source>
</reference>
<feature type="transmembrane region" description="Helical" evidence="1">
    <location>
        <begin position="321"/>
        <end position="337"/>
    </location>
</feature>
<accession>A0A2N5ZAP4</accession>
<evidence type="ECO:0000313" key="3">
    <source>
        <dbReference type="Proteomes" id="UP000234857"/>
    </source>
</evidence>
<keyword evidence="1" id="KW-1133">Transmembrane helix</keyword>
<proteinExistence type="predicted"/>
<feature type="transmembrane region" description="Helical" evidence="1">
    <location>
        <begin position="165"/>
        <end position="185"/>
    </location>
</feature>
<feature type="transmembrane region" description="Helical" evidence="1">
    <location>
        <begin position="344"/>
        <end position="365"/>
    </location>
</feature>
<evidence type="ECO:0000313" key="2">
    <source>
        <dbReference type="EMBL" id="PLX15737.1"/>
    </source>
</evidence>
<feature type="transmembrane region" description="Helical" evidence="1">
    <location>
        <begin position="266"/>
        <end position="283"/>
    </location>
</feature>
<feature type="transmembrane region" description="Helical" evidence="1">
    <location>
        <begin position="10"/>
        <end position="28"/>
    </location>
</feature>
<dbReference type="Proteomes" id="UP000234857">
    <property type="component" value="Unassembled WGS sequence"/>
</dbReference>
<sequence length="461" mass="55033">MYNFIKRLELINKIVLSLSIIILMVLVFKGDFISDEISSYYRFDMEKVFHGDITPLILVMKHGDHSPVYFLLRAIAFKITGGLIFFRLLSVFLFLCTFILLRQIILEKFNNKILFLFFDILLLLNPFLLYEVAISSKYIFMSFFLIYALYDNLINKKKKKIKQVLSLIMAVFTHYFSLFFITFYFLIRRDRKHKKIIIIFLLIISFSIFLNLNNIFQKNVFVRGESEYISSSFSKITNAYSIKYFFATIGKILSRPQIYGTDTSQINIDIFSGIFVLFVFIYYGLKRNAVAITMLGFIFSFYILSLYYLKSNNIIFFEANRLTNLIFPLVYLLILIIKENKFKYCVLTILIFLYIHGFFIIYSQFPDEISKINDIISKNPAKLYSYSPEYKGKYDEANLLKIAYKRKFYILDDTIDENKAYLFTNNNFKYYINKNGFENFFKYNIKRVFEGRKYSLYYIKR</sequence>
<name>A0A2N5ZAP4_MUIH1</name>
<dbReference type="AlphaFoldDB" id="A0A2N5ZAP4"/>
<feature type="transmembrane region" description="Helical" evidence="1">
    <location>
        <begin position="197"/>
        <end position="216"/>
    </location>
</feature>
<evidence type="ECO:0000256" key="1">
    <source>
        <dbReference type="SAM" id="Phobius"/>
    </source>
</evidence>
<feature type="transmembrane region" description="Helical" evidence="1">
    <location>
        <begin position="290"/>
        <end position="309"/>
    </location>
</feature>
<gene>
    <name evidence="2" type="ORF">C0601_12230</name>
</gene>
<organism evidence="2 3">
    <name type="scientific">Muiribacterium halophilum</name>
    <dbReference type="NCBI Taxonomy" id="2053465"/>
    <lineage>
        <taxon>Bacteria</taxon>
        <taxon>Candidatus Muiribacteriota</taxon>
        <taxon>Candidatus Muiribacteriia</taxon>
        <taxon>Candidatus Muiribacteriales</taxon>
        <taxon>Candidatus Muiribacteriaceae</taxon>
        <taxon>Candidatus Muiribacterium</taxon>
    </lineage>
</organism>